<dbReference type="KEGG" id="bpor:BPO_0931"/>
<dbReference type="Proteomes" id="UP001432059">
    <property type="component" value="Chromosome"/>
</dbReference>
<dbReference type="RefSeq" id="WP_327985192.1">
    <property type="nucleotide sequence ID" value="NZ_CP136426.1"/>
</dbReference>
<dbReference type="AlphaFoldDB" id="A0AAU0F2N4"/>
<organism evidence="1 2">
    <name type="scientific">Bergeyella porcorum</name>
    <dbReference type="NCBI Taxonomy" id="1735111"/>
    <lineage>
        <taxon>Bacteria</taxon>
        <taxon>Pseudomonadati</taxon>
        <taxon>Bacteroidota</taxon>
        <taxon>Flavobacteriia</taxon>
        <taxon>Flavobacteriales</taxon>
        <taxon>Weeksellaceae</taxon>
        <taxon>Bergeyella</taxon>
    </lineage>
</organism>
<dbReference type="NCBIfam" id="NF033205">
    <property type="entry name" value="IPExxxVDY"/>
    <property type="match status" value="1"/>
</dbReference>
<keyword evidence="2" id="KW-1185">Reference proteome</keyword>
<accession>A0AAU0F2N4</accession>
<gene>
    <name evidence="1" type="ORF">BPO_0931</name>
</gene>
<sequence length="156" mass="18782">MKNLNLILDDEDEEIITWGLVRLSKHLPDYELFFHINQINSNQFKRIDDLKISNTYYQHSYPRFEINIPEAKTCLQFIANQSSEFKQIQEITELFIEEEETQWLLPTHKDVDYIIKTSDTFADFSVILLPESLLFQIQDYRLSSNDELYQLIQYYE</sequence>
<evidence type="ECO:0008006" key="3">
    <source>
        <dbReference type="Google" id="ProtNLM"/>
    </source>
</evidence>
<dbReference type="InterPro" id="IPR047690">
    <property type="entry name" value="IPExxxVDY_fam"/>
</dbReference>
<evidence type="ECO:0000313" key="1">
    <source>
        <dbReference type="EMBL" id="WOC51578.1"/>
    </source>
</evidence>
<protein>
    <recommendedName>
        <fullName evidence="3">IPExxxVDY family protein</fullName>
    </recommendedName>
</protein>
<name>A0AAU0F2N4_9FLAO</name>
<reference evidence="1" key="1">
    <citation type="submission" date="2023-10" db="EMBL/GenBank/DDBJ databases">
        <title>Characterization and whole genome sequencing of a novel strain of Bergeyella porcorum QD2021 isolated from pig.</title>
        <authorList>
            <person name="Liu G."/>
            <person name="Chen C."/>
            <person name="Han X."/>
        </authorList>
    </citation>
    <scope>NUCLEOTIDE SEQUENCE</scope>
    <source>
        <strain evidence="1">QD2021</strain>
    </source>
</reference>
<dbReference type="EMBL" id="CP136426">
    <property type="protein sequence ID" value="WOC51578.1"/>
    <property type="molecule type" value="Genomic_DNA"/>
</dbReference>
<evidence type="ECO:0000313" key="2">
    <source>
        <dbReference type="Proteomes" id="UP001432059"/>
    </source>
</evidence>
<proteinExistence type="predicted"/>